<dbReference type="GO" id="GO:0009103">
    <property type="term" value="P:lipopolysaccharide biosynthetic process"/>
    <property type="evidence" value="ECO:0007669"/>
    <property type="project" value="UniProtKB-ARBA"/>
</dbReference>
<keyword evidence="7 8" id="KW-0472">Membrane</keyword>
<keyword evidence="6 8" id="KW-1133">Transmembrane helix</keyword>
<feature type="transmembrane region" description="Helical" evidence="8">
    <location>
        <begin position="43"/>
        <end position="61"/>
    </location>
</feature>
<dbReference type="EMBL" id="JAAGVY010000025">
    <property type="protein sequence ID" value="NEN24399.1"/>
    <property type="molecule type" value="Genomic_DNA"/>
</dbReference>
<comment type="subcellular location">
    <subcellularLocation>
        <location evidence="1">Cell membrane</location>
        <topology evidence="1">Multi-pass membrane protein</topology>
    </subcellularLocation>
</comment>
<feature type="transmembrane region" description="Helical" evidence="8">
    <location>
        <begin position="147"/>
        <end position="178"/>
    </location>
</feature>
<dbReference type="Pfam" id="PF13231">
    <property type="entry name" value="PMT_2"/>
    <property type="match status" value="1"/>
</dbReference>
<evidence type="ECO:0000259" key="9">
    <source>
        <dbReference type="Pfam" id="PF13231"/>
    </source>
</evidence>
<keyword evidence="3" id="KW-0328">Glycosyltransferase</keyword>
<proteinExistence type="predicted"/>
<feature type="transmembrane region" description="Helical" evidence="8">
    <location>
        <begin position="241"/>
        <end position="261"/>
    </location>
</feature>
<sequence>MTKKTSILIGFILLKFLMQYILYNPIYDLQRDEYLHLDQANHLAWGFQSLPPVTSWIAFIIKILGNGVFWIKFFPALFGALTIWLAWKTIEELKGNLYALILGATCLLLSALVRLNFLFQPNSLDILCWTAFYFVLIKYINSQNVKWLYAGSLVFALGFLNKYNIAFLLIGLFPAVLLTYHRKVFAKKEFYFALALGMLLILPNLIWQYQNEFPVFHHLKELAAKQLVNVSRIDFLKEQSYFFIGALPAILASLYAFLFYAPYKKFRLFFWSLIFTLAAFTWFKAKSYYAVGLYPIYISFGVVFLGNVLSAGRARFLKPVLLAIPIVLYILLFDKVFSIKSPDYILQRESAYRDLGLLLWEDGKNHALPQDFADMLGWQELAEKVDDAHNELPNKQHTLILCDNYGQAGAINYYSKNKKISALSFNADYINWFTFETDIYNLIRVKEYNDADEELIRTTPYFLTGSKADSVENPLAREYRTTIFVFSNPKTDITKRVKAEIENEKSFRE</sequence>
<keyword evidence="4 10" id="KW-0808">Transferase</keyword>
<keyword evidence="5 8" id="KW-0812">Transmembrane</keyword>
<feature type="transmembrane region" description="Helical" evidence="8">
    <location>
        <begin position="99"/>
        <end position="117"/>
    </location>
</feature>
<dbReference type="GO" id="GO:0016763">
    <property type="term" value="F:pentosyltransferase activity"/>
    <property type="evidence" value="ECO:0007669"/>
    <property type="project" value="TreeGrafter"/>
</dbReference>
<feature type="domain" description="Glycosyltransferase RgtA/B/C/D-like" evidence="9">
    <location>
        <begin position="51"/>
        <end position="207"/>
    </location>
</feature>
<name>A0A7K3WRU6_9FLAO</name>
<dbReference type="AlphaFoldDB" id="A0A7K3WRU6"/>
<organism evidence="10 11">
    <name type="scientific">Cryomorpha ignava</name>
    <dbReference type="NCBI Taxonomy" id="101383"/>
    <lineage>
        <taxon>Bacteria</taxon>
        <taxon>Pseudomonadati</taxon>
        <taxon>Bacteroidota</taxon>
        <taxon>Flavobacteriia</taxon>
        <taxon>Flavobacteriales</taxon>
        <taxon>Cryomorphaceae</taxon>
        <taxon>Cryomorpha</taxon>
    </lineage>
</organism>
<evidence type="ECO:0000256" key="2">
    <source>
        <dbReference type="ARBA" id="ARBA00022475"/>
    </source>
</evidence>
<feature type="transmembrane region" description="Helical" evidence="8">
    <location>
        <begin position="291"/>
        <end position="309"/>
    </location>
</feature>
<dbReference type="InterPro" id="IPR050297">
    <property type="entry name" value="LipidA_mod_glycosyltrf_83"/>
</dbReference>
<evidence type="ECO:0000256" key="3">
    <source>
        <dbReference type="ARBA" id="ARBA00022676"/>
    </source>
</evidence>
<evidence type="ECO:0000256" key="8">
    <source>
        <dbReference type="SAM" id="Phobius"/>
    </source>
</evidence>
<dbReference type="PANTHER" id="PTHR33908:SF11">
    <property type="entry name" value="MEMBRANE PROTEIN"/>
    <property type="match status" value="1"/>
</dbReference>
<feature type="transmembrane region" description="Helical" evidence="8">
    <location>
        <begin position="124"/>
        <end position="141"/>
    </location>
</feature>
<evidence type="ECO:0000256" key="7">
    <source>
        <dbReference type="ARBA" id="ARBA00023136"/>
    </source>
</evidence>
<gene>
    <name evidence="10" type="ORF">G3O08_12885</name>
</gene>
<evidence type="ECO:0000256" key="1">
    <source>
        <dbReference type="ARBA" id="ARBA00004651"/>
    </source>
</evidence>
<feature type="transmembrane region" description="Helical" evidence="8">
    <location>
        <begin position="68"/>
        <end position="87"/>
    </location>
</feature>
<dbReference type="RefSeq" id="WP_163285792.1">
    <property type="nucleotide sequence ID" value="NZ_JAAGVY010000025.1"/>
</dbReference>
<evidence type="ECO:0000256" key="6">
    <source>
        <dbReference type="ARBA" id="ARBA00022989"/>
    </source>
</evidence>
<evidence type="ECO:0000256" key="4">
    <source>
        <dbReference type="ARBA" id="ARBA00022679"/>
    </source>
</evidence>
<dbReference type="GO" id="GO:0005886">
    <property type="term" value="C:plasma membrane"/>
    <property type="evidence" value="ECO:0007669"/>
    <property type="project" value="UniProtKB-SubCell"/>
</dbReference>
<accession>A0A7K3WRU6</accession>
<evidence type="ECO:0000313" key="11">
    <source>
        <dbReference type="Proteomes" id="UP000486602"/>
    </source>
</evidence>
<reference evidence="10 11" key="1">
    <citation type="submission" date="2020-02" db="EMBL/GenBank/DDBJ databases">
        <title>Out from the shadows clarifying the taxonomy of the family Cryomorphaceae and related taxa by utilizing the GTDB taxonomic framework.</title>
        <authorList>
            <person name="Bowman J.P."/>
        </authorList>
    </citation>
    <scope>NUCLEOTIDE SEQUENCE [LARGE SCALE GENOMIC DNA]</scope>
    <source>
        <strain evidence="10 11">QSSC 1-22</strain>
    </source>
</reference>
<comment type="caution">
    <text evidence="10">The sequence shown here is derived from an EMBL/GenBank/DDBJ whole genome shotgun (WGS) entry which is preliminary data.</text>
</comment>
<feature type="transmembrane region" description="Helical" evidence="8">
    <location>
        <begin position="7"/>
        <end position="23"/>
    </location>
</feature>
<feature type="transmembrane region" description="Helical" evidence="8">
    <location>
        <begin position="268"/>
        <end position="285"/>
    </location>
</feature>
<dbReference type="PANTHER" id="PTHR33908">
    <property type="entry name" value="MANNOSYLTRANSFERASE YKCB-RELATED"/>
    <property type="match status" value="1"/>
</dbReference>
<keyword evidence="2" id="KW-1003">Cell membrane</keyword>
<dbReference type="InterPro" id="IPR038731">
    <property type="entry name" value="RgtA/B/C-like"/>
</dbReference>
<evidence type="ECO:0000313" key="10">
    <source>
        <dbReference type="EMBL" id="NEN24399.1"/>
    </source>
</evidence>
<feature type="transmembrane region" description="Helical" evidence="8">
    <location>
        <begin position="316"/>
        <end position="333"/>
    </location>
</feature>
<protein>
    <submittedName>
        <fullName evidence="10">Glycosyltransferase family 39 protein</fullName>
    </submittedName>
</protein>
<keyword evidence="11" id="KW-1185">Reference proteome</keyword>
<dbReference type="Proteomes" id="UP000486602">
    <property type="component" value="Unassembled WGS sequence"/>
</dbReference>
<feature type="transmembrane region" description="Helical" evidence="8">
    <location>
        <begin position="190"/>
        <end position="209"/>
    </location>
</feature>
<evidence type="ECO:0000256" key="5">
    <source>
        <dbReference type="ARBA" id="ARBA00022692"/>
    </source>
</evidence>